<accession>A0ABU8BQM1</accession>
<keyword evidence="2" id="KW-1185">Reference proteome</keyword>
<protein>
    <submittedName>
        <fullName evidence="1">Uncharacterized protein</fullName>
    </submittedName>
</protein>
<proteinExistence type="predicted"/>
<sequence>MSTDLENITASFGLVRREFKDVHAVVSRLDTQVRRLAEPRARPRPPGGLVARLAACHLIAHKEKRRPADVCRQHFADDRDLANLIELKGAVTPAQTTCCDLGCRARRRRGCRHRHQSVAGIGRCWFSRESNSGHCRATMAFHHGQTPLSLW</sequence>
<dbReference type="EMBL" id="JAZHRV010000001">
    <property type="protein sequence ID" value="MEH2560213.1"/>
    <property type="molecule type" value="Genomic_DNA"/>
</dbReference>
<organism evidence="1 2">
    <name type="scientific">Bradyrhizobium algeriense</name>
    <dbReference type="NCBI Taxonomy" id="634784"/>
    <lineage>
        <taxon>Bacteria</taxon>
        <taxon>Pseudomonadati</taxon>
        <taxon>Pseudomonadota</taxon>
        <taxon>Alphaproteobacteria</taxon>
        <taxon>Hyphomicrobiales</taxon>
        <taxon>Nitrobacteraceae</taxon>
        <taxon>Bradyrhizobium</taxon>
    </lineage>
</organism>
<gene>
    <name evidence="1" type="ORF">V1286_007742</name>
</gene>
<name>A0ABU8BQM1_9BRAD</name>
<dbReference type="Proteomes" id="UP001364224">
    <property type="component" value="Unassembled WGS sequence"/>
</dbReference>
<comment type="caution">
    <text evidence="1">The sequence shown here is derived from an EMBL/GenBank/DDBJ whole genome shotgun (WGS) entry which is preliminary data.</text>
</comment>
<evidence type="ECO:0000313" key="2">
    <source>
        <dbReference type="Proteomes" id="UP001364224"/>
    </source>
</evidence>
<dbReference type="RefSeq" id="WP_334489159.1">
    <property type="nucleotide sequence ID" value="NZ_JAZHRV010000001.1"/>
</dbReference>
<reference evidence="1 2" key="1">
    <citation type="submission" date="2024-02" db="EMBL/GenBank/DDBJ databases">
        <title>Adaptive strategies in a cosmopolitan and abundant soil bacterium.</title>
        <authorList>
            <person name="Carini P."/>
        </authorList>
    </citation>
    <scope>NUCLEOTIDE SEQUENCE [LARGE SCALE GENOMIC DNA]</scope>
    <source>
        <strain evidence="1 2">AZCC 1608</strain>
    </source>
</reference>
<evidence type="ECO:0000313" key="1">
    <source>
        <dbReference type="EMBL" id="MEH2560213.1"/>
    </source>
</evidence>